<evidence type="ECO:0000313" key="3">
    <source>
        <dbReference type="Proteomes" id="UP001212152"/>
    </source>
</evidence>
<feature type="compositionally biased region" description="Gly residues" evidence="1">
    <location>
        <begin position="247"/>
        <end position="296"/>
    </location>
</feature>
<evidence type="ECO:0000256" key="1">
    <source>
        <dbReference type="SAM" id="MobiDB-lite"/>
    </source>
</evidence>
<evidence type="ECO:0000313" key="2">
    <source>
        <dbReference type="EMBL" id="KAJ3178014.1"/>
    </source>
</evidence>
<accession>A0AAD5TKM3</accession>
<name>A0AAD5TKM3_9FUNG</name>
<dbReference type="AlphaFoldDB" id="A0AAD5TKM3"/>
<reference evidence="2" key="1">
    <citation type="submission" date="2020-05" db="EMBL/GenBank/DDBJ databases">
        <title>Phylogenomic resolution of chytrid fungi.</title>
        <authorList>
            <person name="Stajich J.E."/>
            <person name="Amses K."/>
            <person name="Simmons R."/>
            <person name="Seto K."/>
            <person name="Myers J."/>
            <person name="Bonds A."/>
            <person name="Quandt C.A."/>
            <person name="Barry K."/>
            <person name="Liu P."/>
            <person name="Grigoriev I."/>
            <person name="Longcore J.E."/>
            <person name="James T.Y."/>
        </authorList>
    </citation>
    <scope>NUCLEOTIDE SEQUENCE</scope>
    <source>
        <strain evidence="2">JEL0379</strain>
    </source>
</reference>
<keyword evidence="3" id="KW-1185">Reference proteome</keyword>
<gene>
    <name evidence="2" type="ORF">HDU87_003791</name>
</gene>
<proteinExistence type="predicted"/>
<dbReference type="Proteomes" id="UP001212152">
    <property type="component" value="Unassembled WGS sequence"/>
</dbReference>
<dbReference type="EMBL" id="JADGJQ010000029">
    <property type="protein sequence ID" value="KAJ3178014.1"/>
    <property type="molecule type" value="Genomic_DNA"/>
</dbReference>
<organism evidence="2 3">
    <name type="scientific">Geranomyces variabilis</name>
    <dbReference type="NCBI Taxonomy" id="109894"/>
    <lineage>
        <taxon>Eukaryota</taxon>
        <taxon>Fungi</taxon>
        <taxon>Fungi incertae sedis</taxon>
        <taxon>Chytridiomycota</taxon>
        <taxon>Chytridiomycota incertae sedis</taxon>
        <taxon>Chytridiomycetes</taxon>
        <taxon>Spizellomycetales</taxon>
        <taxon>Powellomycetaceae</taxon>
        <taxon>Geranomyces</taxon>
    </lineage>
</organism>
<sequence>MFMAARTCHNPSPFQALCALWKEKDKDSYGSSMSRIKDCLNADANMIQIPRTTNQLKSAPLQGPPRVALQTAGAFFTQADVTEKSVVATLDYLRSSAKFIAARKETVKCMKAFLKEASERLAAVGTDETKALSSLLTDLGTDVEAIADGNRLRATVEIRKNMKADKSHANKAKYAAIAQEDERRALDGKPATGQTVYKAEQDAVASLDKKGRAVLKGPREFADRYKGLADPSGNKRGFGDECTGKPGADGGEGGHPGGGGGEGGPSGGSSGGGEGGGDTGGGGEGGGGGGTGTGDGDGGKEIPPAGGDTVSHAWRDMLGHS</sequence>
<protein>
    <submittedName>
        <fullName evidence="2">Uncharacterized protein</fullName>
    </submittedName>
</protein>
<feature type="region of interest" description="Disordered" evidence="1">
    <location>
        <begin position="224"/>
        <end position="321"/>
    </location>
</feature>
<comment type="caution">
    <text evidence="2">The sequence shown here is derived from an EMBL/GenBank/DDBJ whole genome shotgun (WGS) entry which is preliminary data.</text>
</comment>